<evidence type="ECO:0000313" key="4">
    <source>
        <dbReference type="Proteomes" id="UP000253727"/>
    </source>
</evidence>
<dbReference type="InterPro" id="IPR002625">
    <property type="entry name" value="Smr_dom"/>
</dbReference>
<dbReference type="EMBL" id="QBKA01000002">
    <property type="protein sequence ID" value="RDC60785.1"/>
    <property type="molecule type" value="Genomic_DNA"/>
</dbReference>
<dbReference type="Pfam" id="PF01713">
    <property type="entry name" value="Smr"/>
    <property type="match status" value="1"/>
</dbReference>
<gene>
    <name evidence="3" type="ORF">HME9302_02001</name>
</gene>
<sequence>MIQQRRTPRGLTDDEARAWEALADTVAPLDPTDFTQITRAKRGADPKANIVKPAPAPTPAPAKPTASQPPRLDRQAFNAAMEAHRSAPAPAREAPVRVTRPRAPSGGSLDGHWDRRLKAGDVAPDFSLDLHGHGLDAAYHRLMDGMAQAQAMGARVVLVVTGKERPVDAADRGTKRGAIRAKIFDWLAASEHGGSIAAIRKAHRRHGGDGALYLVLRR</sequence>
<evidence type="ECO:0000259" key="2">
    <source>
        <dbReference type="PROSITE" id="PS50828"/>
    </source>
</evidence>
<dbReference type="PROSITE" id="PS50828">
    <property type="entry name" value="SMR"/>
    <property type="match status" value="1"/>
</dbReference>
<protein>
    <recommendedName>
        <fullName evidence="2">Smr domain-containing protein</fullName>
    </recommendedName>
</protein>
<proteinExistence type="predicted"/>
<name>A0A369QB55_9SPHN</name>
<comment type="caution">
    <text evidence="3">The sequence shown here is derived from an EMBL/GenBank/DDBJ whole genome shotgun (WGS) entry which is preliminary data.</text>
</comment>
<dbReference type="PANTHER" id="PTHR35562:SF2">
    <property type="entry name" value="DNA ENDONUCLEASE SMRA-RELATED"/>
    <property type="match status" value="1"/>
</dbReference>
<keyword evidence="4" id="KW-1185">Reference proteome</keyword>
<feature type="region of interest" description="Disordered" evidence="1">
    <location>
        <begin position="38"/>
        <end position="70"/>
    </location>
</feature>
<dbReference type="PANTHER" id="PTHR35562">
    <property type="entry name" value="DNA ENDONUCLEASE SMRA-RELATED"/>
    <property type="match status" value="1"/>
</dbReference>
<dbReference type="SUPFAM" id="SSF160443">
    <property type="entry name" value="SMR domain-like"/>
    <property type="match status" value="1"/>
</dbReference>
<accession>A0A369QB55</accession>
<evidence type="ECO:0000313" key="3">
    <source>
        <dbReference type="EMBL" id="RDC60785.1"/>
    </source>
</evidence>
<feature type="domain" description="Smr" evidence="2">
    <location>
        <begin position="128"/>
        <end position="217"/>
    </location>
</feature>
<reference evidence="3 4" key="1">
    <citation type="submission" date="2018-04" db="EMBL/GenBank/DDBJ databases">
        <title>Altererythrobacter sp. HME9302 genome sequencing and assembly.</title>
        <authorList>
            <person name="Kang H."/>
            <person name="Kim H."/>
            <person name="Joh K."/>
        </authorList>
    </citation>
    <scope>NUCLEOTIDE SEQUENCE [LARGE SCALE GENOMIC DNA]</scope>
    <source>
        <strain evidence="3 4">HME9302</strain>
    </source>
</reference>
<dbReference type="InterPro" id="IPR036063">
    <property type="entry name" value="Smr_dom_sf"/>
</dbReference>
<dbReference type="Gene3D" id="3.30.1370.110">
    <property type="match status" value="1"/>
</dbReference>
<dbReference type="Proteomes" id="UP000253727">
    <property type="component" value="Unassembled WGS sequence"/>
</dbReference>
<dbReference type="AlphaFoldDB" id="A0A369QB55"/>
<organism evidence="3 4">
    <name type="scientific">Alteripontixanthobacter maritimus</name>
    <dbReference type="NCBI Taxonomy" id="2161824"/>
    <lineage>
        <taxon>Bacteria</taxon>
        <taxon>Pseudomonadati</taxon>
        <taxon>Pseudomonadota</taxon>
        <taxon>Alphaproteobacteria</taxon>
        <taxon>Sphingomonadales</taxon>
        <taxon>Erythrobacteraceae</taxon>
        <taxon>Alteripontixanthobacter</taxon>
    </lineage>
</organism>
<feature type="compositionally biased region" description="Low complexity" evidence="1">
    <location>
        <begin position="86"/>
        <end position="105"/>
    </location>
</feature>
<dbReference type="RefSeq" id="WP_115366875.1">
    <property type="nucleotide sequence ID" value="NZ_QBKA01000002.1"/>
</dbReference>
<dbReference type="OrthoDB" id="7165597at2"/>
<feature type="region of interest" description="Disordered" evidence="1">
    <location>
        <begin position="85"/>
        <end position="112"/>
    </location>
</feature>
<evidence type="ECO:0000256" key="1">
    <source>
        <dbReference type="SAM" id="MobiDB-lite"/>
    </source>
</evidence>